<evidence type="ECO:0000313" key="4">
    <source>
        <dbReference type="Proteomes" id="UP000830454"/>
    </source>
</evidence>
<dbReference type="Pfam" id="PF05656">
    <property type="entry name" value="DUF805"/>
    <property type="match status" value="1"/>
</dbReference>
<evidence type="ECO:0000313" key="3">
    <source>
        <dbReference type="EMBL" id="UOX32789.1"/>
    </source>
</evidence>
<dbReference type="EMBL" id="CP090145">
    <property type="protein sequence ID" value="UOX32789.1"/>
    <property type="molecule type" value="Genomic_DNA"/>
</dbReference>
<name>A0ABY4HIZ4_9FLAO</name>
<sequence>MEKTEHNYNAFDWFKKVVLKNYSNFEGRARRKEYWYFVLINFIISFVLGFISGLAGLTFNNGNSGILDLIYSLLLIVPSIAVGVRRMHDVGKSGWYLLIPIYNIILAATEGEQKRNEYGENPKSSNHEINEIGTSQE</sequence>
<organism evidence="3 4">
    <name type="scientific">Flavobacterium sediminilitoris</name>
    <dbReference type="NCBI Taxonomy" id="2024526"/>
    <lineage>
        <taxon>Bacteria</taxon>
        <taxon>Pseudomonadati</taxon>
        <taxon>Bacteroidota</taxon>
        <taxon>Flavobacteriia</taxon>
        <taxon>Flavobacteriales</taxon>
        <taxon>Flavobacteriaceae</taxon>
        <taxon>Flavobacterium</taxon>
    </lineage>
</organism>
<feature type="transmembrane region" description="Helical" evidence="2">
    <location>
        <begin position="34"/>
        <end position="59"/>
    </location>
</feature>
<proteinExistence type="predicted"/>
<feature type="compositionally biased region" description="Basic and acidic residues" evidence="1">
    <location>
        <begin position="116"/>
        <end position="130"/>
    </location>
</feature>
<dbReference type="Proteomes" id="UP000830454">
    <property type="component" value="Chromosome"/>
</dbReference>
<dbReference type="InterPro" id="IPR008523">
    <property type="entry name" value="DUF805"/>
</dbReference>
<feature type="region of interest" description="Disordered" evidence="1">
    <location>
        <begin position="116"/>
        <end position="137"/>
    </location>
</feature>
<protein>
    <submittedName>
        <fullName evidence="3">DUF805 domain-containing protein</fullName>
    </submittedName>
</protein>
<keyword evidence="2" id="KW-0812">Transmembrane</keyword>
<keyword evidence="4" id="KW-1185">Reference proteome</keyword>
<feature type="transmembrane region" description="Helical" evidence="2">
    <location>
        <begin position="65"/>
        <end position="84"/>
    </location>
</feature>
<dbReference type="RefSeq" id="WP_246915620.1">
    <property type="nucleotide sequence ID" value="NZ_CP090145.1"/>
</dbReference>
<reference evidence="3" key="2">
    <citation type="submission" date="2022-04" db="EMBL/GenBank/DDBJ databases">
        <title>Complete Genome Sequence of Flavobacterium sediminilitoris YSM-43, Isolated from a Tidal Sediment.</title>
        <authorList>
            <person name="Lee P.A."/>
        </authorList>
    </citation>
    <scope>NUCLEOTIDE SEQUENCE</scope>
    <source>
        <strain evidence="3">YSM-43</strain>
    </source>
</reference>
<gene>
    <name evidence="3" type="ORF">LXD69_12155</name>
</gene>
<evidence type="ECO:0000256" key="2">
    <source>
        <dbReference type="SAM" id="Phobius"/>
    </source>
</evidence>
<reference evidence="3" key="1">
    <citation type="submission" date="2021-12" db="EMBL/GenBank/DDBJ databases">
        <authorList>
            <person name="Cha I.-T."/>
            <person name="Lee K.-E."/>
            <person name="Park S.-J."/>
        </authorList>
    </citation>
    <scope>NUCLEOTIDE SEQUENCE</scope>
    <source>
        <strain evidence="3">YSM-43</strain>
    </source>
</reference>
<accession>A0ABY4HIZ4</accession>
<dbReference type="PANTHER" id="PTHR34980">
    <property type="entry name" value="INNER MEMBRANE PROTEIN-RELATED-RELATED"/>
    <property type="match status" value="1"/>
</dbReference>
<keyword evidence="2" id="KW-0472">Membrane</keyword>
<evidence type="ECO:0000256" key="1">
    <source>
        <dbReference type="SAM" id="MobiDB-lite"/>
    </source>
</evidence>
<dbReference type="PANTHER" id="PTHR34980:SF2">
    <property type="entry name" value="INNER MEMBRANE PROTEIN YHAH-RELATED"/>
    <property type="match status" value="1"/>
</dbReference>
<keyword evidence="2" id="KW-1133">Transmembrane helix</keyword>